<feature type="compositionally biased region" description="Gly residues" evidence="1">
    <location>
        <begin position="137"/>
        <end position="162"/>
    </location>
</feature>
<dbReference type="Proteomes" id="UP001589748">
    <property type="component" value="Unassembled WGS sequence"/>
</dbReference>
<dbReference type="PANTHER" id="PTHR30032:SF8">
    <property type="entry name" value="GERMINATION-SPECIFIC N-ACETYLMURAMOYL-L-ALANINE AMIDASE"/>
    <property type="match status" value="1"/>
</dbReference>
<keyword evidence="4" id="KW-1185">Reference proteome</keyword>
<name>A0ABV5LPT8_9ACTN</name>
<dbReference type="InterPro" id="IPR013783">
    <property type="entry name" value="Ig-like_fold"/>
</dbReference>
<feature type="chain" id="PRO_5046987678" evidence="2">
    <location>
        <begin position="31"/>
        <end position="766"/>
    </location>
</feature>
<dbReference type="RefSeq" id="WP_380134578.1">
    <property type="nucleotide sequence ID" value="NZ_JBHLUI010000002.1"/>
</dbReference>
<evidence type="ECO:0000256" key="2">
    <source>
        <dbReference type="SAM" id="SignalP"/>
    </source>
</evidence>
<dbReference type="InterPro" id="IPR015919">
    <property type="entry name" value="Cadherin-like_sf"/>
</dbReference>
<dbReference type="Pfam" id="PF05345">
    <property type="entry name" value="He_PIG"/>
    <property type="match status" value="4"/>
</dbReference>
<feature type="compositionally biased region" description="Low complexity" evidence="1">
    <location>
        <begin position="163"/>
        <end position="175"/>
    </location>
</feature>
<dbReference type="InterPro" id="IPR051922">
    <property type="entry name" value="Bact_Sporulation_Assoc"/>
</dbReference>
<dbReference type="Gene3D" id="2.60.40.10">
    <property type="entry name" value="Immunoglobulins"/>
    <property type="match status" value="4"/>
</dbReference>
<dbReference type="Gene3D" id="3.40.50.12090">
    <property type="match status" value="1"/>
</dbReference>
<evidence type="ECO:0000256" key="1">
    <source>
        <dbReference type="SAM" id="MobiDB-lite"/>
    </source>
</evidence>
<protein>
    <submittedName>
        <fullName evidence="3">Cell wall-binding repeat-containing protein</fullName>
    </submittedName>
</protein>
<gene>
    <name evidence="3" type="ORF">ACFFVI_03940</name>
</gene>
<organism evidence="3 4">
    <name type="scientific">Kineococcus gynurae</name>
    <dbReference type="NCBI Taxonomy" id="452979"/>
    <lineage>
        <taxon>Bacteria</taxon>
        <taxon>Bacillati</taxon>
        <taxon>Actinomycetota</taxon>
        <taxon>Actinomycetes</taxon>
        <taxon>Kineosporiales</taxon>
        <taxon>Kineosporiaceae</taxon>
        <taxon>Kineococcus</taxon>
    </lineage>
</organism>
<dbReference type="PANTHER" id="PTHR30032">
    <property type="entry name" value="N-ACETYLMURAMOYL-L-ALANINE AMIDASE-RELATED"/>
    <property type="match status" value="1"/>
</dbReference>
<dbReference type="InterPro" id="IPR007253">
    <property type="entry name" value="Cell_wall-bd_2"/>
</dbReference>
<reference evidence="3 4" key="1">
    <citation type="submission" date="2024-09" db="EMBL/GenBank/DDBJ databases">
        <authorList>
            <person name="Sun Q."/>
            <person name="Mori K."/>
        </authorList>
    </citation>
    <scope>NUCLEOTIDE SEQUENCE [LARGE SCALE GENOMIC DNA]</scope>
    <source>
        <strain evidence="3 4">TISTR 1856</strain>
    </source>
</reference>
<feature type="signal peptide" evidence="2">
    <location>
        <begin position="1"/>
        <end position="30"/>
    </location>
</feature>
<dbReference type="EMBL" id="JBHMDM010000002">
    <property type="protein sequence ID" value="MFB9376113.1"/>
    <property type="molecule type" value="Genomic_DNA"/>
</dbReference>
<comment type="caution">
    <text evidence="3">The sequence shown here is derived from an EMBL/GenBank/DDBJ whole genome shotgun (WGS) entry which is preliminary data.</text>
</comment>
<proteinExistence type="predicted"/>
<feature type="region of interest" description="Disordered" evidence="1">
    <location>
        <begin position="137"/>
        <end position="175"/>
    </location>
</feature>
<accession>A0ABV5LPT8</accession>
<keyword evidence="2" id="KW-0732">Signal</keyword>
<dbReference type="SUPFAM" id="SSF49313">
    <property type="entry name" value="Cadherin-like"/>
    <property type="match status" value="3"/>
</dbReference>
<evidence type="ECO:0000313" key="3">
    <source>
        <dbReference type="EMBL" id="MFB9376113.1"/>
    </source>
</evidence>
<sequence>MGLTHRSQRRAVSLLLAAALPLAVAPAATASDVRAGAVLLASRPTITSPTPVAVIVLGSWFTHTYTADGDPAPTWSVTSGSLPRGLSLDPVTGVLSGVPQASLLSVSSFTVTARNASGSAGQAALVTTVLSGGGGGSGGGGTGGGGTGGGGTGGGGSGGGGTSTPATAPAITSAPPVGAVVGAPYRHQFSATGSPAPTWTADQLPPGLTLDAGTGLLSGTPVGVGATVFTVTATNPAGSAGQLATLAFVAAASPPRITSAAPPPADVGEPYAFAATASGVPTPTWSVPGGLPAGLRLDPASGVITGTPTAAGSSTVTLVATNSAGSDRVSSTMVVTAPGTPPVVEPRQTLTGTQGVAVNLPLVSSGTPRWSVVAGRLPSGVTLDVANGVVAGVPTSPGSGEATLRATSPAGSSDTVLTWVIDPAPVASAPVGGGVDRYHGPDRVQTSVAVSGRLFRDTGSVRAAVLSTSERYADALAGGRLASAVGGPLLLTPAGGLSPAVAEELRRVLGPGATVYVLGGPGTLSPAVVDQVRALPGAPAVERLAGDDRYATAVAVAEKILRLSGRPTSTTGGTATPVYLVNGQNYPDGLAVSALAARTRGLVLLTADDRLPASTAAFLGAHDPAGSATVPVGGRAVTAAGNLPGAAGRTAVGNGITGADRYDTAQLVAVQFTVPGGAPLGAVGLATGENWPDALVGAAAMGALGSPLLLTPREQLHPRSQAALAALNRSTPIPVGLVFGGPNSVSDSTVDQFRSMVPGVGGAVRR</sequence>
<evidence type="ECO:0000313" key="4">
    <source>
        <dbReference type="Proteomes" id="UP001589748"/>
    </source>
</evidence>
<dbReference type="Pfam" id="PF04122">
    <property type="entry name" value="CW_binding_2"/>
    <property type="match status" value="3"/>
</dbReference>